<feature type="compositionally biased region" description="Low complexity" evidence="1">
    <location>
        <begin position="636"/>
        <end position="670"/>
    </location>
</feature>
<feature type="compositionally biased region" description="Low complexity" evidence="1">
    <location>
        <begin position="593"/>
        <end position="622"/>
    </location>
</feature>
<reference evidence="3 4" key="1">
    <citation type="submission" date="2010-05" db="EMBL/GenBank/DDBJ databases">
        <title>The Genome Sequence of Thecamonas trahens ATCC 50062.</title>
        <authorList>
            <consortium name="The Broad Institute Genome Sequencing Platform"/>
            <person name="Russ C."/>
            <person name="Cuomo C."/>
            <person name="Shea T."/>
            <person name="Young S.K."/>
            <person name="Zeng Q."/>
            <person name="Koehrsen M."/>
            <person name="Haas B."/>
            <person name="Borodovsky M."/>
            <person name="Guigo R."/>
            <person name="Alvarado L."/>
            <person name="Berlin A."/>
            <person name="Bochicchio J."/>
            <person name="Borenstein D."/>
            <person name="Chapman S."/>
            <person name="Chen Z."/>
            <person name="Freedman E."/>
            <person name="Gellesch M."/>
            <person name="Goldberg J."/>
            <person name="Griggs A."/>
            <person name="Gujja S."/>
            <person name="Heilman E."/>
            <person name="Heiman D."/>
            <person name="Hepburn T."/>
            <person name="Howarth C."/>
            <person name="Jen D."/>
            <person name="Larson L."/>
            <person name="Mehta T."/>
            <person name="Park D."/>
            <person name="Pearson M."/>
            <person name="Roberts A."/>
            <person name="Saif S."/>
            <person name="Shenoy N."/>
            <person name="Sisk P."/>
            <person name="Stolte C."/>
            <person name="Sykes S."/>
            <person name="Thomson T."/>
            <person name="Walk T."/>
            <person name="White J."/>
            <person name="Yandava C."/>
            <person name="Burger G."/>
            <person name="Gray M.W."/>
            <person name="Holland P.W.H."/>
            <person name="King N."/>
            <person name="Lang F.B.F."/>
            <person name="Roger A.J."/>
            <person name="Ruiz-Trillo I."/>
            <person name="Lander E."/>
            <person name="Nusbaum C."/>
        </authorList>
    </citation>
    <scope>NUCLEOTIDE SEQUENCE [LARGE SCALE GENOMIC DNA]</scope>
    <source>
        <strain evidence="3 4">ATCC 50062</strain>
    </source>
</reference>
<proteinExistence type="predicted"/>
<sequence>MAYYLETTIGDANPKVASLSANVVLLFLAALPPLAAEAYASGLLPPLTARLGDGKESVRQAALDALLGMVAYKSPRLVFTAVIDAIKANTRSWHVREEGMRLLVLVVAAHGPAAVDFAAAFPVVLENCAHSHPAVREMAALALETLYRYWGNSLLTQLADTGLIGSSIKSSLTERLASVELHPDASLHQSAAPNTPMRDARSQRKSSGGFTPSLSRSLRTKRKRRSSASRKPGCSESSSRPGSSSSATSPRAASDRALSASTSPASVSSETSESAAPVRVGSDRELASIFDAIRTPLLDAKTAAWTDRVAALVKLQGLVVGGAAQYPSFHSGLASLRAPLTEQLSDLRSKVTKAACTTLVCLAESLGSGFESHADHFVPALFKLLPSSKAAISEPADHAIRAIIRASTLSAAIGRILAAVTGKSTVLRKYCAAYMVLLLQTYSTDELRSRGDALCSAIRAAIADALPEVRAAGRQAYWAFEAHFPSPAGRLLASLDSATQGRIADAKGDTTALRPSASSRPASTPGRARPRPGVTSSGRTGAASSSSRAVADSDGPPPRPTSKSRRRRRSMGVFAHPPPSSTAASDRGEAELVTAPGPATAAPVPQPSASRPHRASSSFPAADTPVLSYEELAARLKSNSRSSKAASSLRSKRSMSSSTRAAQAALDAAASIEDQLAQVRSRSSRRSATASGPLLSHAAASAAALPPRHQPPTEPSQAEVGTSAGPPRSSQRRQKSKRRDSYDPAAYAATPQKKEPAETKAAAVERAPSQPQPQPQAQPQSRSRSRSRSRSSLKSVKSRRASLARGLGPSGKENAAHHANSQAQAQAAALQTAGKKESGGSEKSRLGDILGRAQENEWAVRVDAFRELRAFFSDHASWLQRSSGGVGSRYERIMRVFVAKLDDPHHRVVMAAMAALGALLEAHAKPLEGWLDQVIPLLLKAKASPKTSLVAGAASLIGLMPGAFELSVLAEVMTRALGSPLPVVRTEAITWFTLRLRNARTETLKVLAEHSLCASLIEKLMPCCTEKTLTLRKSARSLMTAVSDGLDSAFSTALASLPLVLQYQVSTVLDAGVAPAVSPAHVDISSDLDDLDLDTSLSAEPETVPLPRQRAPSRGGLGRPIVAAMANKRAAPSLSGVLKALMRDVREGNHANELAQLSKMVANGSVTDSCFGQVFLVLSDVLGKTQCAETRLGAVAALHALITHCTHAFENYLNVGVQALLEAYVTGPDSGAHNVAAGVVSALNDLLAALPVARSFDVLTPLVLTSTKSSVLCLAIRLLSTAVARAAPKVLFTQLRAFLPGLLDAFQNPSTDVRKAVVFTLVEAYMVLGESLMPCLSELSSSQLKLVTIYINRRKEQSVR</sequence>
<dbReference type="InterPro" id="IPR034085">
    <property type="entry name" value="TOG"/>
</dbReference>
<feature type="domain" description="TOG" evidence="2">
    <location>
        <begin position="1124"/>
        <end position="1359"/>
    </location>
</feature>
<dbReference type="InterPro" id="IPR011989">
    <property type="entry name" value="ARM-like"/>
</dbReference>
<feature type="compositionally biased region" description="Basic residues" evidence="1">
    <location>
        <begin position="783"/>
        <end position="802"/>
    </location>
</feature>
<dbReference type="GeneID" id="25561723"/>
<dbReference type="InterPro" id="IPR016024">
    <property type="entry name" value="ARM-type_fold"/>
</dbReference>
<name>A0A0L0DWT2_THETB</name>
<feature type="region of interest" description="Disordered" evidence="1">
    <location>
        <begin position="183"/>
        <end position="279"/>
    </location>
</feature>
<dbReference type="Proteomes" id="UP000054408">
    <property type="component" value="Unassembled WGS sequence"/>
</dbReference>
<evidence type="ECO:0000313" key="3">
    <source>
        <dbReference type="EMBL" id="KNC55998.1"/>
    </source>
</evidence>
<feature type="region of interest" description="Disordered" evidence="1">
    <location>
        <begin position="636"/>
        <end position="848"/>
    </location>
</feature>
<evidence type="ECO:0000259" key="2">
    <source>
        <dbReference type="SMART" id="SM01349"/>
    </source>
</evidence>
<dbReference type="GO" id="GO:0000278">
    <property type="term" value="P:mitotic cell cycle"/>
    <property type="evidence" value="ECO:0007669"/>
    <property type="project" value="UniProtKB-ARBA"/>
</dbReference>
<feature type="domain" description="TOG" evidence="2">
    <location>
        <begin position="275"/>
        <end position="517"/>
    </location>
</feature>
<dbReference type="SUPFAM" id="SSF48371">
    <property type="entry name" value="ARM repeat"/>
    <property type="match status" value="1"/>
</dbReference>
<dbReference type="GO" id="GO:0008017">
    <property type="term" value="F:microtubule binding"/>
    <property type="evidence" value="ECO:0007669"/>
    <property type="project" value="TreeGrafter"/>
</dbReference>
<organism evidence="3 4">
    <name type="scientific">Thecamonas trahens ATCC 50062</name>
    <dbReference type="NCBI Taxonomy" id="461836"/>
    <lineage>
        <taxon>Eukaryota</taxon>
        <taxon>Apusozoa</taxon>
        <taxon>Apusomonadida</taxon>
        <taxon>Apusomonadidae</taxon>
        <taxon>Thecamonas</taxon>
    </lineage>
</organism>
<dbReference type="GO" id="GO:0005819">
    <property type="term" value="C:spindle"/>
    <property type="evidence" value="ECO:0007669"/>
    <property type="project" value="UniProtKB-ARBA"/>
</dbReference>
<accession>A0A0L0DWT2</accession>
<dbReference type="OrthoDB" id="46159at2759"/>
<feature type="domain" description="TOG" evidence="2">
    <location>
        <begin position="1"/>
        <end position="185"/>
    </location>
</feature>
<evidence type="ECO:0000313" key="4">
    <source>
        <dbReference type="Proteomes" id="UP000054408"/>
    </source>
</evidence>
<dbReference type="STRING" id="461836.A0A0L0DWT2"/>
<dbReference type="RefSeq" id="XP_013761044.1">
    <property type="nucleotide sequence ID" value="XM_013905590.1"/>
</dbReference>
<dbReference type="InterPro" id="IPR024395">
    <property type="entry name" value="CLASP_N_dom"/>
</dbReference>
<dbReference type="PANTHER" id="PTHR21567">
    <property type="entry name" value="CLASP"/>
    <property type="match status" value="1"/>
</dbReference>
<dbReference type="Gene3D" id="1.25.10.10">
    <property type="entry name" value="Leucine-rich Repeat Variant"/>
    <property type="match status" value="4"/>
</dbReference>
<dbReference type="GO" id="GO:0000226">
    <property type="term" value="P:microtubule cytoskeleton organization"/>
    <property type="evidence" value="ECO:0007669"/>
    <property type="project" value="UniProtKB-ARBA"/>
</dbReference>
<feature type="compositionally biased region" description="Low complexity" evidence="1">
    <location>
        <begin position="511"/>
        <end position="554"/>
    </location>
</feature>
<dbReference type="Pfam" id="PF21040">
    <property type="entry name" value="CEP104-like_TOG"/>
    <property type="match status" value="1"/>
</dbReference>
<feature type="compositionally biased region" description="Low complexity" evidence="1">
    <location>
        <begin position="686"/>
        <end position="707"/>
    </location>
</feature>
<gene>
    <name evidence="3" type="ORF">AMSG_02011</name>
</gene>
<feature type="compositionally biased region" description="Low complexity" evidence="1">
    <location>
        <begin position="817"/>
        <end position="833"/>
    </location>
</feature>
<dbReference type="GO" id="GO:0005881">
    <property type="term" value="C:cytoplasmic microtubule"/>
    <property type="evidence" value="ECO:0007669"/>
    <property type="project" value="TreeGrafter"/>
</dbReference>
<feature type="region of interest" description="Disordered" evidence="1">
    <location>
        <begin position="505"/>
        <end position="622"/>
    </location>
</feature>
<keyword evidence="4" id="KW-1185">Reference proteome</keyword>
<dbReference type="SMART" id="SM01349">
    <property type="entry name" value="TOG"/>
    <property type="match status" value="4"/>
</dbReference>
<dbReference type="EMBL" id="GL349440">
    <property type="protein sequence ID" value="KNC55998.1"/>
    <property type="molecule type" value="Genomic_DNA"/>
</dbReference>
<feature type="compositionally biased region" description="Basic residues" evidence="1">
    <location>
        <begin position="218"/>
        <end position="228"/>
    </location>
</feature>
<dbReference type="Pfam" id="PF12348">
    <property type="entry name" value="CLASP_N"/>
    <property type="match status" value="1"/>
</dbReference>
<feature type="domain" description="TOG" evidence="2">
    <location>
        <begin position="836"/>
        <end position="1079"/>
    </location>
</feature>
<dbReference type="PANTHER" id="PTHR21567:SF9">
    <property type="entry name" value="CLIP-ASSOCIATING PROTEIN"/>
    <property type="match status" value="1"/>
</dbReference>
<protein>
    <recommendedName>
        <fullName evidence="2">TOG domain-containing protein</fullName>
    </recommendedName>
</protein>
<feature type="compositionally biased region" description="Basic and acidic residues" evidence="1">
    <location>
        <begin position="834"/>
        <end position="846"/>
    </location>
</feature>
<evidence type="ECO:0000256" key="1">
    <source>
        <dbReference type="SAM" id="MobiDB-lite"/>
    </source>
</evidence>
<feature type="compositionally biased region" description="Low complexity" evidence="1">
    <location>
        <begin position="229"/>
        <end position="278"/>
    </location>
</feature>
<dbReference type="eggNOG" id="KOG2956">
    <property type="taxonomic scope" value="Eukaryota"/>
</dbReference>